<feature type="compositionally biased region" description="Acidic residues" evidence="1">
    <location>
        <begin position="929"/>
        <end position="941"/>
    </location>
</feature>
<name>A0A9W8ZSW5_9AGAR</name>
<reference evidence="2" key="1">
    <citation type="submission" date="2022-08" db="EMBL/GenBank/DDBJ databases">
        <authorList>
            <consortium name="DOE Joint Genome Institute"/>
            <person name="Min B."/>
            <person name="Riley R."/>
            <person name="Sierra-Patev S."/>
            <person name="Naranjo-Ortiz M."/>
            <person name="Looney B."/>
            <person name="Konkel Z."/>
            <person name="Slot J.C."/>
            <person name="Sakamoto Y."/>
            <person name="Steenwyk J.L."/>
            <person name="Rokas A."/>
            <person name="Carro J."/>
            <person name="Camarero S."/>
            <person name="Ferreira P."/>
            <person name="Molpeceres G."/>
            <person name="Ruiz-Duenas F.J."/>
            <person name="Serrano A."/>
            <person name="Henrissat B."/>
            <person name="Drula E."/>
            <person name="Hughes K.W."/>
            <person name="Mata J.L."/>
            <person name="Ishikawa N.K."/>
            <person name="Vargas-Isla R."/>
            <person name="Ushijima S."/>
            <person name="Smith C.A."/>
            <person name="Ahrendt S."/>
            <person name="Andreopoulos W."/>
            <person name="He G."/>
            <person name="Labutti K."/>
            <person name="Lipzen A."/>
            <person name="Ng V."/>
            <person name="Sandor L."/>
            <person name="Barry K."/>
            <person name="Martinez A.T."/>
            <person name="Xiao Y."/>
            <person name="Gibbons J.G."/>
            <person name="Terashima K."/>
            <person name="Hibbett D.S."/>
            <person name="Grigoriev I.V."/>
        </authorList>
    </citation>
    <scope>NUCLEOTIDE SEQUENCE</scope>
    <source>
        <strain evidence="2">Sp2 HRB7682 ss15</strain>
    </source>
</reference>
<reference evidence="2" key="2">
    <citation type="journal article" date="2023" name="Proc. Natl. Acad. Sci. U.S.A.">
        <title>A global phylogenomic analysis of the shiitake genus Lentinula.</title>
        <authorList>
            <person name="Sierra-Patev S."/>
            <person name="Min B."/>
            <person name="Naranjo-Ortiz M."/>
            <person name="Looney B."/>
            <person name="Konkel Z."/>
            <person name="Slot J.C."/>
            <person name="Sakamoto Y."/>
            <person name="Steenwyk J.L."/>
            <person name="Rokas A."/>
            <person name="Carro J."/>
            <person name="Camarero S."/>
            <person name="Ferreira P."/>
            <person name="Molpeceres G."/>
            <person name="Ruiz-Duenas F.J."/>
            <person name="Serrano A."/>
            <person name="Henrissat B."/>
            <person name="Drula E."/>
            <person name="Hughes K.W."/>
            <person name="Mata J.L."/>
            <person name="Ishikawa N.K."/>
            <person name="Vargas-Isla R."/>
            <person name="Ushijima S."/>
            <person name="Smith C.A."/>
            <person name="Donoghue J."/>
            <person name="Ahrendt S."/>
            <person name="Andreopoulos W."/>
            <person name="He G."/>
            <person name="LaButti K."/>
            <person name="Lipzen A."/>
            <person name="Ng V."/>
            <person name="Riley R."/>
            <person name="Sandor L."/>
            <person name="Barry K."/>
            <person name="Martinez A.T."/>
            <person name="Xiao Y."/>
            <person name="Gibbons J.G."/>
            <person name="Terashima K."/>
            <person name="Grigoriev I.V."/>
            <person name="Hibbett D."/>
        </authorList>
    </citation>
    <scope>NUCLEOTIDE SEQUENCE</scope>
    <source>
        <strain evidence="2">Sp2 HRB7682 ss15</strain>
    </source>
</reference>
<feature type="region of interest" description="Disordered" evidence="1">
    <location>
        <begin position="923"/>
        <end position="958"/>
    </location>
</feature>
<sequence length="1137" mass="128189">MSHTASLDDALDNAVDTVFQAGKLLKLHLKNAQPTLYSDLNPFHCMLIIENNEQWQKLALQRAYQTICESVYEQLSAGVAISSLLNPSRATIQVREPTSSVKDAVGNFLKCLEEPMKGYLKEDRLPEWTLPESALAGLDEYERTDILAHLHSLGIPARSDSPQCPDMLLHNLGKMVDGEVLGSIEKIFGHEEPCMLLSTSGSGKTRTILEGLTRHWGFYFMCANDDSGIGSSDLSSMINEGLPCDDKFTPNLKLVKPEDLSTRLMCNRTIAGQHFFEILLARLAIFSTYLEAIFAANAEICLDNPKKTWLILQLKPHLGDISDIFNDLSKTLYKLHAPKEDLAIVAQHFATQIFELLHERDNDFIDLALVMDESQAAAVTYDSGFMSGPDIDMSSKVTLLSNRSYRPVLREIVREWLNAKYIRNRHLRTKLIITGTGLEKDAVKDAIASSALKGSKFYTTYITDSLDDRHVHRRYIEEYFPRKLLQQPVQFEHLFDRIRHWLRGRYRFTAEYISLLLRDGFRRPHTVLNCFINAAIGCQPTDMCEEFMHTERRFLGTIPEIRNFPFDFSRLTEMKRGRSPLVANLIQYVYKYFMTSMPPFAFTAREIEFVKHGFARYTVKTDDVVQMEGASEEVLPIPTIHVSEPLILLALTLWANRNHDLWIIGPLHYVLTTEITNHDAVKGNGLEKYVAYYFATVLARKEGCRLGEILHFHGRTKLMNSTAKLVAVNVLRNGRDTDESIDDYSSATILNKLNVVPPAPTKGDVISEGAFISCTAETNVPDLSHCTSVLGRKTQQPEEVLNWLLFRHRNAICFPDNHFGPDLIFVLKLLGPKPTYIWVVVQCKLRLSTKTLSKKSVQDSLNTLAPTKFYVDKNGEPYSPQSLPMLPERTLEAMSFLPHRNTELAGPYSVLRVICPFPAPVELNRIPSQDDEEDEDEDDEDIGKKREEGGQSVTDAGRKFSLCTDPDDLGHPLATLNIEKMINVMDQFIPENKLAAILGEKGQKVEYAAALANKRAIALDKEARQYIDQRKLTKAKGINEAVKRTRGSSKKRIERKKSTAGTAKDGAIGKADAKRKRKSTVNTRQPVESGSHALSTGNAEKKRKRTTSANSVAETELAQRNAGTMKLRTLPQKSRRP</sequence>
<evidence type="ECO:0000313" key="3">
    <source>
        <dbReference type="Proteomes" id="UP001150238"/>
    </source>
</evidence>
<organism evidence="2 3">
    <name type="scientific">Lentinula lateritia</name>
    <dbReference type="NCBI Taxonomy" id="40482"/>
    <lineage>
        <taxon>Eukaryota</taxon>
        <taxon>Fungi</taxon>
        <taxon>Dikarya</taxon>
        <taxon>Basidiomycota</taxon>
        <taxon>Agaricomycotina</taxon>
        <taxon>Agaricomycetes</taxon>
        <taxon>Agaricomycetidae</taxon>
        <taxon>Agaricales</taxon>
        <taxon>Marasmiineae</taxon>
        <taxon>Omphalotaceae</taxon>
        <taxon>Lentinula</taxon>
    </lineage>
</organism>
<protein>
    <submittedName>
        <fullName evidence="2">Uncharacterized protein</fullName>
    </submittedName>
</protein>
<dbReference type="EMBL" id="JANVFS010000050">
    <property type="protein sequence ID" value="KAJ4465542.1"/>
    <property type="molecule type" value="Genomic_DNA"/>
</dbReference>
<dbReference type="AlphaFoldDB" id="A0A9W8ZSW5"/>
<proteinExistence type="predicted"/>
<feature type="compositionally biased region" description="Low complexity" evidence="1">
    <location>
        <begin position="1059"/>
        <end position="1070"/>
    </location>
</feature>
<feature type="compositionally biased region" description="Polar residues" evidence="1">
    <location>
        <begin position="1080"/>
        <end position="1098"/>
    </location>
</feature>
<comment type="caution">
    <text evidence="2">The sequence shown here is derived from an EMBL/GenBank/DDBJ whole genome shotgun (WGS) entry which is preliminary data.</text>
</comment>
<evidence type="ECO:0000313" key="2">
    <source>
        <dbReference type="EMBL" id="KAJ4465542.1"/>
    </source>
</evidence>
<feature type="region of interest" description="Disordered" evidence="1">
    <location>
        <begin position="1041"/>
        <end position="1137"/>
    </location>
</feature>
<evidence type="ECO:0000256" key="1">
    <source>
        <dbReference type="SAM" id="MobiDB-lite"/>
    </source>
</evidence>
<dbReference type="Proteomes" id="UP001150238">
    <property type="component" value="Unassembled WGS sequence"/>
</dbReference>
<accession>A0A9W8ZSW5</accession>
<feature type="compositionally biased region" description="Basic residues" evidence="1">
    <location>
        <begin position="1044"/>
        <end position="1055"/>
    </location>
</feature>
<gene>
    <name evidence="2" type="ORF">C8J55DRAFT_257669</name>
</gene>